<keyword evidence="1" id="KW-0969">Cilium</keyword>
<dbReference type="NCBIfam" id="NF009435">
    <property type="entry name" value="PRK12794.1"/>
    <property type="match status" value="1"/>
</dbReference>
<protein>
    <submittedName>
        <fullName evidence="1">Flagellar biosynthesis regulatory protein FlaF</fullName>
    </submittedName>
</protein>
<sequence>MTHAAQVYGKVAKQVATPRETEADKLLFAAQQLASVRDEWESKKFDLAPALLNNRKLWTVLMASVTRPENPLPAQLRQNVANIGIFVMKQTVEVMDDPKPEKLGSLITINRELAAGLLGRA</sequence>
<reference evidence="2" key="1">
    <citation type="submission" date="2018-08" db="EMBL/GenBank/DDBJ databases">
        <authorList>
            <person name="Kim S.-J."/>
            <person name="Jung G.-Y."/>
        </authorList>
    </citation>
    <scope>NUCLEOTIDE SEQUENCE [LARGE SCALE GENOMIC DNA]</scope>
    <source>
        <strain evidence="2">GY_H</strain>
    </source>
</reference>
<accession>A0A371BC86</accession>
<comment type="caution">
    <text evidence="1">The sequence shown here is derived from an EMBL/GenBank/DDBJ whole genome shotgun (WGS) entry which is preliminary data.</text>
</comment>
<evidence type="ECO:0000313" key="1">
    <source>
        <dbReference type="EMBL" id="RDV05182.1"/>
    </source>
</evidence>
<dbReference type="EMBL" id="QRGO01000001">
    <property type="protein sequence ID" value="RDV05182.1"/>
    <property type="molecule type" value="Genomic_DNA"/>
</dbReference>
<keyword evidence="2" id="KW-1185">Reference proteome</keyword>
<dbReference type="OrthoDB" id="8563081at2"/>
<evidence type="ECO:0000313" key="2">
    <source>
        <dbReference type="Proteomes" id="UP000263993"/>
    </source>
</evidence>
<organism evidence="1 2">
    <name type="scientific">Undibacter mobilis</name>
    <dbReference type="NCBI Taxonomy" id="2292256"/>
    <lineage>
        <taxon>Bacteria</taxon>
        <taxon>Pseudomonadati</taxon>
        <taxon>Pseudomonadota</taxon>
        <taxon>Alphaproteobacteria</taxon>
        <taxon>Hyphomicrobiales</taxon>
        <taxon>Nitrobacteraceae</taxon>
        <taxon>Undibacter</taxon>
    </lineage>
</organism>
<keyword evidence="1" id="KW-0966">Cell projection</keyword>
<keyword evidence="1" id="KW-0282">Flagellum</keyword>
<dbReference type="GO" id="GO:0044781">
    <property type="term" value="P:bacterial-type flagellum organization"/>
    <property type="evidence" value="ECO:0007669"/>
    <property type="project" value="InterPro"/>
</dbReference>
<dbReference type="AlphaFoldDB" id="A0A371BC86"/>
<proteinExistence type="predicted"/>
<name>A0A371BC86_9BRAD</name>
<dbReference type="Pfam" id="PF07309">
    <property type="entry name" value="FlaF"/>
    <property type="match status" value="1"/>
</dbReference>
<dbReference type="Proteomes" id="UP000263993">
    <property type="component" value="Unassembled WGS sequence"/>
</dbReference>
<dbReference type="InterPro" id="IPR010845">
    <property type="entry name" value="FlaF"/>
</dbReference>
<gene>
    <name evidence="1" type="ORF">DXH78_11765</name>
</gene>